<comment type="subcellular location">
    <subcellularLocation>
        <location evidence="2 19">Cell membrane</location>
        <topology evidence="2 19">Multi-pass membrane protein</topology>
    </subcellularLocation>
</comment>
<evidence type="ECO:0000256" key="16">
    <source>
        <dbReference type="ARBA" id="ARBA00032853"/>
    </source>
</evidence>
<dbReference type="InterPro" id="IPR003805">
    <property type="entry name" value="CobS"/>
</dbReference>
<evidence type="ECO:0000256" key="13">
    <source>
        <dbReference type="ARBA" id="ARBA00023136"/>
    </source>
</evidence>
<organism evidence="20 21">
    <name type="scientific">Gandjariella thermophila</name>
    <dbReference type="NCBI Taxonomy" id="1931992"/>
    <lineage>
        <taxon>Bacteria</taxon>
        <taxon>Bacillati</taxon>
        <taxon>Actinomycetota</taxon>
        <taxon>Actinomycetes</taxon>
        <taxon>Pseudonocardiales</taxon>
        <taxon>Pseudonocardiaceae</taxon>
        <taxon>Gandjariella</taxon>
    </lineage>
</organism>
<feature type="transmembrane region" description="Helical" evidence="19">
    <location>
        <begin position="205"/>
        <end position="223"/>
    </location>
</feature>
<feature type="transmembrane region" description="Helical" evidence="19">
    <location>
        <begin position="142"/>
        <end position="160"/>
    </location>
</feature>
<keyword evidence="7 19" id="KW-1003">Cell membrane</keyword>
<evidence type="ECO:0000256" key="17">
    <source>
        <dbReference type="ARBA" id="ARBA00048623"/>
    </source>
</evidence>
<evidence type="ECO:0000256" key="8">
    <source>
        <dbReference type="ARBA" id="ARBA00022573"/>
    </source>
</evidence>
<dbReference type="NCBIfam" id="TIGR00317">
    <property type="entry name" value="cobS"/>
    <property type="match status" value="1"/>
</dbReference>
<dbReference type="RefSeq" id="WP_225978264.1">
    <property type="nucleotide sequence ID" value="NZ_BJFL01000007.1"/>
</dbReference>
<evidence type="ECO:0000256" key="1">
    <source>
        <dbReference type="ARBA" id="ARBA00001946"/>
    </source>
</evidence>
<dbReference type="GO" id="GO:0051073">
    <property type="term" value="F:adenosylcobinamide-GDP ribazoletransferase activity"/>
    <property type="evidence" value="ECO:0007669"/>
    <property type="project" value="UniProtKB-UniRule"/>
</dbReference>
<protein>
    <recommendedName>
        <fullName evidence="6 19">Adenosylcobinamide-GDP ribazoletransferase</fullName>
        <ecNumber evidence="5 19">2.7.8.26</ecNumber>
    </recommendedName>
    <alternativeName>
        <fullName evidence="16 19">Cobalamin synthase</fullName>
    </alternativeName>
    <alternativeName>
        <fullName evidence="15 19">Cobalamin-5'-phosphate synthase</fullName>
    </alternativeName>
</protein>
<dbReference type="PANTHER" id="PTHR34148">
    <property type="entry name" value="ADENOSYLCOBINAMIDE-GDP RIBAZOLETRANSFERASE"/>
    <property type="match status" value="1"/>
</dbReference>
<evidence type="ECO:0000256" key="9">
    <source>
        <dbReference type="ARBA" id="ARBA00022679"/>
    </source>
</evidence>
<evidence type="ECO:0000256" key="6">
    <source>
        <dbReference type="ARBA" id="ARBA00015850"/>
    </source>
</evidence>
<dbReference type="AlphaFoldDB" id="A0A4D4J7C2"/>
<evidence type="ECO:0000256" key="15">
    <source>
        <dbReference type="ARBA" id="ARBA00032605"/>
    </source>
</evidence>
<evidence type="ECO:0000313" key="20">
    <source>
        <dbReference type="EMBL" id="GDY30409.1"/>
    </source>
</evidence>
<comment type="catalytic activity">
    <reaction evidence="18 19">
        <text>alpha-ribazole 5'-phosphate + adenosylcob(III)inamide-GDP = adenosylcob(III)alamin 5'-phosphate + GMP + H(+)</text>
        <dbReference type="Rhea" id="RHEA:23560"/>
        <dbReference type="ChEBI" id="CHEBI:15378"/>
        <dbReference type="ChEBI" id="CHEBI:57918"/>
        <dbReference type="ChEBI" id="CHEBI:58115"/>
        <dbReference type="ChEBI" id="CHEBI:60487"/>
        <dbReference type="ChEBI" id="CHEBI:60493"/>
        <dbReference type="EC" id="2.7.8.26"/>
    </reaction>
</comment>
<evidence type="ECO:0000256" key="19">
    <source>
        <dbReference type="HAMAP-Rule" id="MF_00719"/>
    </source>
</evidence>
<sequence length="256" mass="24821">MTVPAARALDGLRLAVSWLTVVPVRAGTVDAAACRRAILLAPVVGALLGAAGAGLLAGLLALGAPALLAGLLVVGALALLTRGMHVDGLADTADGLGCYGPPERALAVMRDGGAGPFAVVTLIVVLGVQASALAALGAAGRWGAVVLAAAAGRAAFAWCCRRGMPAARPDGMGALVAGSQPVSVPVLWWLVLAGGGVLAVPGRPWLGPLGVAASAAVVALLAGHTRRRLGGITGDVLGAASEVATTVVLAVCALTG</sequence>
<dbReference type="EMBL" id="BJFL01000007">
    <property type="protein sequence ID" value="GDY30409.1"/>
    <property type="molecule type" value="Genomic_DNA"/>
</dbReference>
<keyword evidence="8 19" id="KW-0169">Cobalamin biosynthesis</keyword>
<keyword evidence="21" id="KW-1185">Reference proteome</keyword>
<dbReference type="Pfam" id="PF02654">
    <property type="entry name" value="CobS"/>
    <property type="match status" value="1"/>
</dbReference>
<evidence type="ECO:0000313" key="21">
    <source>
        <dbReference type="Proteomes" id="UP000298860"/>
    </source>
</evidence>
<keyword evidence="10 19" id="KW-0812">Transmembrane</keyword>
<evidence type="ECO:0000256" key="12">
    <source>
        <dbReference type="ARBA" id="ARBA00022989"/>
    </source>
</evidence>
<dbReference type="GO" id="GO:0005886">
    <property type="term" value="C:plasma membrane"/>
    <property type="evidence" value="ECO:0007669"/>
    <property type="project" value="UniProtKB-SubCell"/>
</dbReference>
<dbReference type="UniPathway" id="UPA00148">
    <property type="reaction ID" value="UER00238"/>
</dbReference>
<evidence type="ECO:0000256" key="10">
    <source>
        <dbReference type="ARBA" id="ARBA00022692"/>
    </source>
</evidence>
<evidence type="ECO:0000256" key="18">
    <source>
        <dbReference type="ARBA" id="ARBA00049504"/>
    </source>
</evidence>
<dbReference type="GO" id="GO:0009236">
    <property type="term" value="P:cobalamin biosynthetic process"/>
    <property type="evidence" value="ECO:0007669"/>
    <property type="project" value="UniProtKB-UniRule"/>
</dbReference>
<comment type="cofactor">
    <cofactor evidence="1 19">
        <name>Mg(2+)</name>
        <dbReference type="ChEBI" id="CHEBI:18420"/>
    </cofactor>
</comment>
<evidence type="ECO:0000256" key="3">
    <source>
        <dbReference type="ARBA" id="ARBA00004663"/>
    </source>
</evidence>
<evidence type="ECO:0000256" key="14">
    <source>
        <dbReference type="ARBA" id="ARBA00025228"/>
    </source>
</evidence>
<comment type="similarity">
    <text evidence="4 19">Belongs to the CobS family.</text>
</comment>
<evidence type="ECO:0000256" key="5">
    <source>
        <dbReference type="ARBA" id="ARBA00013200"/>
    </source>
</evidence>
<comment type="catalytic activity">
    <reaction evidence="17 19">
        <text>alpha-ribazole + adenosylcob(III)inamide-GDP = adenosylcob(III)alamin + GMP + H(+)</text>
        <dbReference type="Rhea" id="RHEA:16049"/>
        <dbReference type="ChEBI" id="CHEBI:10329"/>
        <dbReference type="ChEBI" id="CHEBI:15378"/>
        <dbReference type="ChEBI" id="CHEBI:18408"/>
        <dbReference type="ChEBI" id="CHEBI:58115"/>
        <dbReference type="ChEBI" id="CHEBI:60487"/>
        <dbReference type="EC" id="2.7.8.26"/>
    </reaction>
</comment>
<evidence type="ECO:0000256" key="7">
    <source>
        <dbReference type="ARBA" id="ARBA00022475"/>
    </source>
</evidence>
<name>A0A4D4J7C2_9PSEU</name>
<feature type="transmembrane region" description="Helical" evidence="19">
    <location>
        <begin position="55"/>
        <end position="80"/>
    </location>
</feature>
<keyword evidence="9 19" id="KW-0808">Transferase</keyword>
<reference evidence="21" key="1">
    <citation type="submission" date="2019-04" db="EMBL/GenBank/DDBJ databases">
        <title>Draft genome sequence of Pseudonocardiaceae bacterium SL3-2-4.</title>
        <authorList>
            <person name="Ningsih F."/>
            <person name="Yokota A."/>
            <person name="Sakai Y."/>
            <person name="Nanatani K."/>
            <person name="Yabe S."/>
            <person name="Oetari A."/>
            <person name="Sjamsuridzal W."/>
        </authorList>
    </citation>
    <scope>NUCLEOTIDE SEQUENCE [LARGE SCALE GENOMIC DNA]</scope>
    <source>
        <strain evidence="21">SL3-2-4</strain>
    </source>
</reference>
<dbReference type="GO" id="GO:0008818">
    <property type="term" value="F:cobalamin 5'-phosphate synthase activity"/>
    <property type="evidence" value="ECO:0007669"/>
    <property type="project" value="UniProtKB-UniRule"/>
</dbReference>
<feature type="transmembrane region" description="Helical" evidence="19">
    <location>
        <begin position="114"/>
        <end position="136"/>
    </location>
</feature>
<evidence type="ECO:0000256" key="4">
    <source>
        <dbReference type="ARBA" id="ARBA00010561"/>
    </source>
</evidence>
<accession>A0A4D4J7C2</accession>
<dbReference type="HAMAP" id="MF_00719">
    <property type="entry name" value="CobS"/>
    <property type="match status" value="1"/>
</dbReference>
<comment type="pathway">
    <text evidence="3 19">Cofactor biosynthesis; adenosylcobalamin biosynthesis; adenosylcobalamin from cob(II)yrinate a,c-diamide: step 7/7.</text>
</comment>
<comment type="function">
    <text evidence="14 19">Joins adenosylcobinamide-GDP and alpha-ribazole to generate adenosylcobalamin (Ado-cobalamin). Also synthesizes adenosylcobalamin 5'-phosphate from adenosylcobinamide-GDP and alpha-ribazole 5'-phosphate.</text>
</comment>
<feature type="transmembrane region" description="Helical" evidence="19">
    <location>
        <begin position="172"/>
        <end position="199"/>
    </location>
</feature>
<evidence type="ECO:0000256" key="11">
    <source>
        <dbReference type="ARBA" id="ARBA00022842"/>
    </source>
</evidence>
<keyword evidence="11 19" id="KW-0460">Magnesium</keyword>
<dbReference type="EC" id="2.7.8.26" evidence="5 19"/>
<evidence type="ECO:0000256" key="2">
    <source>
        <dbReference type="ARBA" id="ARBA00004651"/>
    </source>
</evidence>
<gene>
    <name evidence="19" type="primary">cobS</name>
    <name evidence="20" type="ORF">GTS_20420</name>
</gene>
<keyword evidence="12 19" id="KW-1133">Transmembrane helix</keyword>
<dbReference type="PANTHER" id="PTHR34148:SF1">
    <property type="entry name" value="ADENOSYLCOBINAMIDE-GDP RIBAZOLETRANSFERASE"/>
    <property type="match status" value="1"/>
</dbReference>
<comment type="caution">
    <text evidence="20">The sequence shown here is derived from an EMBL/GenBank/DDBJ whole genome shotgun (WGS) entry which is preliminary data.</text>
</comment>
<dbReference type="Proteomes" id="UP000298860">
    <property type="component" value="Unassembled WGS sequence"/>
</dbReference>
<keyword evidence="13 19" id="KW-0472">Membrane</keyword>
<proteinExistence type="inferred from homology"/>